<keyword evidence="2" id="KW-0805">Transcription regulation</keyword>
<dbReference type="InterPro" id="IPR036388">
    <property type="entry name" value="WH-like_DNA-bd_sf"/>
</dbReference>
<evidence type="ECO:0000313" key="6">
    <source>
        <dbReference type="Proteomes" id="UP001548189"/>
    </source>
</evidence>
<proteinExistence type="inferred from homology"/>
<reference evidence="5 6" key="1">
    <citation type="submission" date="2024-06" db="EMBL/GenBank/DDBJ databases">
        <authorList>
            <person name="Li F."/>
        </authorList>
    </citation>
    <scope>NUCLEOTIDE SEQUENCE [LARGE SCALE GENOMIC DNA]</scope>
    <source>
        <strain evidence="5 6">GXAS 311</strain>
    </source>
</reference>
<dbReference type="SUPFAM" id="SSF46785">
    <property type="entry name" value="Winged helix' DNA-binding domain"/>
    <property type="match status" value="1"/>
</dbReference>
<evidence type="ECO:0000256" key="1">
    <source>
        <dbReference type="ARBA" id="ARBA00011046"/>
    </source>
</evidence>
<comment type="caution">
    <text evidence="5">The sequence shown here is derived from an EMBL/GenBank/DDBJ whole genome shotgun (WGS) entry which is preliminary data.</text>
</comment>
<keyword evidence="3" id="KW-0238">DNA-binding</keyword>
<dbReference type="Proteomes" id="UP001548189">
    <property type="component" value="Unassembled WGS sequence"/>
</dbReference>
<protein>
    <submittedName>
        <fullName evidence="5">BlaI/MecI/CopY family transcriptional regulator</fullName>
    </submittedName>
</protein>
<evidence type="ECO:0000256" key="3">
    <source>
        <dbReference type="ARBA" id="ARBA00023125"/>
    </source>
</evidence>
<comment type="similarity">
    <text evidence="1">Belongs to the BlaI transcriptional regulatory family.</text>
</comment>
<organism evidence="5 6">
    <name type="scientific">Aliikangiella maris</name>
    <dbReference type="NCBI Taxonomy" id="3162458"/>
    <lineage>
        <taxon>Bacteria</taxon>
        <taxon>Pseudomonadati</taxon>
        <taxon>Pseudomonadota</taxon>
        <taxon>Gammaproteobacteria</taxon>
        <taxon>Oceanospirillales</taxon>
        <taxon>Pleioneaceae</taxon>
        <taxon>Aliikangiella</taxon>
    </lineage>
</organism>
<dbReference type="RefSeq" id="WP_353896105.1">
    <property type="nucleotide sequence ID" value="NZ_JBEVCJ010000011.1"/>
</dbReference>
<keyword evidence="6" id="KW-1185">Reference proteome</keyword>
<sequence length="71" mass="8469">MRLGELEKLLLNYFWDNHQADAKAVHAYFEKQRGGTLNIIQSTLDRLYRKGLLKRQKVTHFNIMQPNRALR</sequence>
<dbReference type="InterPro" id="IPR005650">
    <property type="entry name" value="BlaI_family"/>
</dbReference>
<evidence type="ECO:0000256" key="4">
    <source>
        <dbReference type="ARBA" id="ARBA00023163"/>
    </source>
</evidence>
<dbReference type="EMBL" id="JBEVCJ010000011">
    <property type="protein sequence ID" value="MET1255519.1"/>
    <property type="molecule type" value="Genomic_DNA"/>
</dbReference>
<evidence type="ECO:0000313" key="5">
    <source>
        <dbReference type="EMBL" id="MET1255519.1"/>
    </source>
</evidence>
<dbReference type="Pfam" id="PF03965">
    <property type="entry name" value="Penicillinase_R"/>
    <property type="match status" value="1"/>
</dbReference>
<dbReference type="Gene3D" id="1.10.10.10">
    <property type="entry name" value="Winged helix-like DNA-binding domain superfamily/Winged helix DNA-binding domain"/>
    <property type="match status" value="1"/>
</dbReference>
<keyword evidence="4" id="KW-0804">Transcription</keyword>
<evidence type="ECO:0000256" key="2">
    <source>
        <dbReference type="ARBA" id="ARBA00023015"/>
    </source>
</evidence>
<dbReference type="InterPro" id="IPR036390">
    <property type="entry name" value="WH_DNA-bd_sf"/>
</dbReference>
<accession>A0ABV2BUA9</accession>
<gene>
    <name evidence="5" type="ORF">ABVT43_10305</name>
</gene>
<name>A0ABV2BUA9_9GAMM</name>